<name>A0A0V1FUR7_TRIPS</name>
<dbReference type="AlphaFoldDB" id="A0A0V1FUR7"/>
<protein>
    <submittedName>
        <fullName evidence="1">Uncharacterized protein</fullName>
    </submittedName>
</protein>
<comment type="caution">
    <text evidence="1">The sequence shown here is derived from an EMBL/GenBank/DDBJ whole genome shotgun (WGS) entry which is preliminary data.</text>
</comment>
<gene>
    <name evidence="1" type="ORF">T4D_16949</name>
</gene>
<dbReference type="EMBL" id="JYDT01000030">
    <property type="protein sequence ID" value="KRY89601.1"/>
    <property type="molecule type" value="Genomic_DNA"/>
</dbReference>
<accession>A0A0V1FUR7</accession>
<proteinExistence type="predicted"/>
<sequence>MSTIFVDVVTVDRLSICFHENISYEVTFLISKFGVFMSNDKHQNDGADFEKSYDNLLTGNIGEISIP</sequence>
<organism evidence="1 2">
    <name type="scientific">Trichinella pseudospiralis</name>
    <name type="common">Parasitic roundworm</name>
    <dbReference type="NCBI Taxonomy" id="6337"/>
    <lineage>
        <taxon>Eukaryota</taxon>
        <taxon>Metazoa</taxon>
        <taxon>Ecdysozoa</taxon>
        <taxon>Nematoda</taxon>
        <taxon>Enoplea</taxon>
        <taxon>Dorylaimia</taxon>
        <taxon>Trichinellida</taxon>
        <taxon>Trichinellidae</taxon>
        <taxon>Trichinella</taxon>
    </lineage>
</organism>
<dbReference type="Proteomes" id="UP000054995">
    <property type="component" value="Unassembled WGS sequence"/>
</dbReference>
<keyword evidence="2" id="KW-1185">Reference proteome</keyword>
<reference evidence="1 2" key="1">
    <citation type="submission" date="2015-01" db="EMBL/GenBank/DDBJ databases">
        <title>Evolution of Trichinella species and genotypes.</title>
        <authorList>
            <person name="Korhonen P.K."/>
            <person name="Edoardo P."/>
            <person name="Giuseppe L.R."/>
            <person name="Gasser R.B."/>
        </authorList>
    </citation>
    <scope>NUCLEOTIDE SEQUENCE [LARGE SCALE GENOMIC DNA]</scope>
    <source>
        <strain evidence="1">ISS470</strain>
    </source>
</reference>
<evidence type="ECO:0000313" key="2">
    <source>
        <dbReference type="Proteomes" id="UP000054995"/>
    </source>
</evidence>
<evidence type="ECO:0000313" key="1">
    <source>
        <dbReference type="EMBL" id="KRY89601.1"/>
    </source>
</evidence>